<feature type="transmembrane region" description="Helical" evidence="5">
    <location>
        <begin position="233"/>
        <end position="254"/>
    </location>
</feature>
<dbReference type="Gene3D" id="1.20.1250.20">
    <property type="entry name" value="MFS general substrate transporter like domains"/>
    <property type="match status" value="1"/>
</dbReference>
<comment type="subcellular location">
    <subcellularLocation>
        <location evidence="1">Membrane</location>
        <topology evidence="1">Multi-pass membrane protein</topology>
    </subcellularLocation>
</comment>
<feature type="transmembrane region" description="Helical" evidence="5">
    <location>
        <begin position="172"/>
        <end position="193"/>
    </location>
</feature>
<proteinExistence type="predicted"/>
<evidence type="ECO:0000256" key="2">
    <source>
        <dbReference type="ARBA" id="ARBA00022692"/>
    </source>
</evidence>
<reference evidence="6 7" key="1">
    <citation type="submission" date="2019-08" db="EMBL/GenBank/DDBJ databases">
        <authorList>
            <person name="Alioto T."/>
            <person name="Alioto T."/>
            <person name="Gomez Garrido J."/>
        </authorList>
    </citation>
    <scope>NUCLEOTIDE SEQUENCE [LARGE SCALE GENOMIC DNA]</scope>
</reference>
<dbReference type="OrthoDB" id="3026777at2759"/>
<dbReference type="PANTHER" id="PTHR23507:SF1">
    <property type="entry name" value="FI18259P1-RELATED"/>
    <property type="match status" value="1"/>
</dbReference>
<dbReference type="EMBL" id="CABPRJ010001010">
    <property type="protein sequence ID" value="VVC34720.1"/>
    <property type="molecule type" value="Genomic_DNA"/>
</dbReference>
<dbReference type="GO" id="GO:0022857">
    <property type="term" value="F:transmembrane transporter activity"/>
    <property type="evidence" value="ECO:0007669"/>
    <property type="project" value="InterPro"/>
</dbReference>
<name>A0A5E4MZ35_9HEMI</name>
<dbReference type="Proteomes" id="UP000325440">
    <property type="component" value="Unassembled WGS sequence"/>
</dbReference>
<dbReference type="PANTHER" id="PTHR23507">
    <property type="entry name" value="ZGC:174356"/>
    <property type="match status" value="1"/>
</dbReference>
<evidence type="ECO:0000313" key="7">
    <source>
        <dbReference type="Proteomes" id="UP000325440"/>
    </source>
</evidence>
<feature type="transmembrane region" description="Helical" evidence="5">
    <location>
        <begin position="342"/>
        <end position="365"/>
    </location>
</feature>
<dbReference type="SUPFAM" id="SSF103473">
    <property type="entry name" value="MFS general substrate transporter"/>
    <property type="match status" value="1"/>
</dbReference>
<keyword evidence="4 5" id="KW-0472">Membrane</keyword>
<feature type="transmembrane region" description="Helical" evidence="5">
    <location>
        <begin position="399"/>
        <end position="420"/>
    </location>
</feature>
<dbReference type="InterPro" id="IPR036259">
    <property type="entry name" value="MFS_trans_sf"/>
</dbReference>
<dbReference type="AlphaFoldDB" id="A0A5E4MZ35"/>
<sequence length="509" mass="57314">MTKHEAMATNGKATNNSDMDDEEWRKISIKSKTMNFFRNITVEPLLGVFQLSIILTSLTTQNLNLQKACRVNLELGEHVCTALEKQNATLYKTEELQVQELVTGMLIWQNIIQNTIPCMLVMFIGPWSDRNRKRKPFMLMPILGELVRNVGLIVCVYFFYELPMEVAGLVESIPSSITGSLPVLFLAVFAYVGDISTVKSRTLRVGYVSLFSSISVPIGASLSGVLFRDYGFYGVYYIATVLYLFCLLYGILAIRDVKPDEVEKIDDTDCEKSSICKLVDFFDLKHVKKSFHVTFKEGSDERRTNIMLLVVIVIILLGPLSGEQAFMYLLTRVKYNWNEVDYSIFSAYYFICNLVGIGFTLMLLVNQLKLDDRLIGALGCLSKGLAAFVYAFAPTGMVFYIGPLVDIFHGTAFVAMRSMLSKLVPANELGQVLAVFSLIETVIPAVFRPLYTVIYQKTLYSLPGAFYIFGGILNIPGVIIFLLMYKNHKRAKKCEFGHDEKQALNSKPT</sequence>
<dbReference type="InterPro" id="IPR011701">
    <property type="entry name" value="MFS"/>
</dbReference>
<evidence type="ECO:0000256" key="1">
    <source>
        <dbReference type="ARBA" id="ARBA00004141"/>
    </source>
</evidence>
<dbReference type="GO" id="GO:0016020">
    <property type="term" value="C:membrane"/>
    <property type="evidence" value="ECO:0007669"/>
    <property type="project" value="UniProtKB-SubCell"/>
</dbReference>
<feature type="transmembrane region" description="Helical" evidence="5">
    <location>
        <begin position="137"/>
        <end position="160"/>
    </location>
</feature>
<feature type="transmembrane region" description="Helical" evidence="5">
    <location>
        <begin position="306"/>
        <end position="330"/>
    </location>
</feature>
<keyword evidence="2 5" id="KW-0812">Transmembrane</keyword>
<feature type="transmembrane region" description="Helical" evidence="5">
    <location>
        <begin position="432"/>
        <end position="454"/>
    </location>
</feature>
<accession>A0A5E4MZ35</accession>
<feature type="transmembrane region" description="Helical" evidence="5">
    <location>
        <begin position="374"/>
        <end position="393"/>
    </location>
</feature>
<keyword evidence="3 5" id="KW-1133">Transmembrane helix</keyword>
<feature type="transmembrane region" description="Helical" evidence="5">
    <location>
        <begin position="466"/>
        <end position="485"/>
    </location>
</feature>
<feature type="transmembrane region" description="Helical" evidence="5">
    <location>
        <begin position="205"/>
        <end position="227"/>
    </location>
</feature>
<dbReference type="Pfam" id="PF07690">
    <property type="entry name" value="MFS_1"/>
    <property type="match status" value="1"/>
</dbReference>
<evidence type="ECO:0000256" key="5">
    <source>
        <dbReference type="SAM" id="Phobius"/>
    </source>
</evidence>
<keyword evidence="7" id="KW-1185">Reference proteome</keyword>
<protein>
    <submittedName>
        <fullName evidence="6">Major facilitator superfamily,Major facilitator superfamily domain</fullName>
    </submittedName>
</protein>
<gene>
    <name evidence="6" type="ORF">CINCED_3A007627</name>
</gene>
<evidence type="ECO:0000313" key="6">
    <source>
        <dbReference type="EMBL" id="VVC34720.1"/>
    </source>
</evidence>
<evidence type="ECO:0000256" key="3">
    <source>
        <dbReference type="ARBA" id="ARBA00022989"/>
    </source>
</evidence>
<organism evidence="6 7">
    <name type="scientific">Cinara cedri</name>
    <dbReference type="NCBI Taxonomy" id="506608"/>
    <lineage>
        <taxon>Eukaryota</taxon>
        <taxon>Metazoa</taxon>
        <taxon>Ecdysozoa</taxon>
        <taxon>Arthropoda</taxon>
        <taxon>Hexapoda</taxon>
        <taxon>Insecta</taxon>
        <taxon>Pterygota</taxon>
        <taxon>Neoptera</taxon>
        <taxon>Paraneoptera</taxon>
        <taxon>Hemiptera</taxon>
        <taxon>Sternorrhyncha</taxon>
        <taxon>Aphidomorpha</taxon>
        <taxon>Aphidoidea</taxon>
        <taxon>Aphididae</taxon>
        <taxon>Lachninae</taxon>
        <taxon>Cinara</taxon>
    </lineage>
</organism>
<evidence type="ECO:0000256" key="4">
    <source>
        <dbReference type="ARBA" id="ARBA00023136"/>
    </source>
</evidence>